<gene>
    <name evidence="1" type="ORF">AVEN_192188_1</name>
</gene>
<dbReference type="Proteomes" id="UP000499080">
    <property type="component" value="Unassembled WGS sequence"/>
</dbReference>
<keyword evidence="2" id="KW-1185">Reference proteome</keyword>
<name>A0A4Y2J3K4_ARAVE</name>
<comment type="caution">
    <text evidence="1">The sequence shown here is derived from an EMBL/GenBank/DDBJ whole genome shotgun (WGS) entry which is preliminary data.</text>
</comment>
<evidence type="ECO:0000313" key="1">
    <source>
        <dbReference type="EMBL" id="GBM84475.1"/>
    </source>
</evidence>
<accession>A0A4Y2J3K4</accession>
<proteinExistence type="predicted"/>
<evidence type="ECO:0000313" key="2">
    <source>
        <dbReference type="Proteomes" id="UP000499080"/>
    </source>
</evidence>
<protein>
    <submittedName>
        <fullName evidence="1">Uncharacterized protein</fullName>
    </submittedName>
</protein>
<dbReference type="AlphaFoldDB" id="A0A4Y2J3K4"/>
<organism evidence="1 2">
    <name type="scientific">Araneus ventricosus</name>
    <name type="common">Orbweaver spider</name>
    <name type="synonym">Epeira ventricosa</name>
    <dbReference type="NCBI Taxonomy" id="182803"/>
    <lineage>
        <taxon>Eukaryota</taxon>
        <taxon>Metazoa</taxon>
        <taxon>Ecdysozoa</taxon>
        <taxon>Arthropoda</taxon>
        <taxon>Chelicerata</taxon>
        <taxon>Arachnida</taxon>
        <taxon>Araneae</taxon>
        <taxon>Araneomorphae</taxon>
        <taxon>Entelegynae</taxon>
        <taxon>Araneoidea</taxon>
        <taxon>Araneidae</taxon>
        <taxon>Araneus</taxon>
    </lineage>
</organism>
<reference evidence="1 2" key="1">
    <citation type="journal article" date="2019" name="Sci. Rep.">
        <title>Orb-weaving spider Araneus ventricosus genome elucidates the spidroin gene catalogue.</title>
        <authorList>
            <person name="Kono N."/>
            <person name="Nakamura H."/>
            <person name="Ohtoshi R."/>
            <person name="Moran D.A.P."/>
            <person name="Shinohara A."/>
            <person name="Yoshida Y."/>
            <person name="Fujiwara M."/>
            <person name="Mori M."/>
            <person name="Tomita M."/>
            <person name="Arakawa K."/>
        </authorList>
    </citation>
    <scope>NUCLEOTIDE SEQUENCE [LARGE SCALE GENOMIC DNA]</scope>
</reference>
<sequence length="71" mass="7908">MSQQSLQIKEVEGATNVILQPMNKRDVRESLNLVPVLLHDISDVIVDLLFCHSDLTTLLRCHTPIVSPVSS</sequence>
<dbReference type="EMBL" id="BGPR01003162">
    <property type="protein sequence ID" value="GBM84475.1"/>
    <property type="molecule type" value="Genomic_DNA"/>
</dbReference>